<gene>
    <name evidence="1" type="ORF">OCBIM_22034409mg</name>
</gene>
<sequence length="53" mass="6178">MVWFSNNHSNCLASPKGINTNCSKVEINKVQIIARNWEYNKIRNFILIKIKSV</sequence>
<organism evidence="1">
    <name type="scientific">Octopus bimaculoides</name>
    <name type="common">California two-spotted octopus</name>
    <dbReference type="NCBI Taxonomy" id="37653"/>
    <lineage>
        <taxon>Eukaryota</taxon>
        <taxon>Metazoa</taxon>
        <taxon>Spiralia</taxon>
        <taxon>Lophotrochozoa</taxon>
        <taxon>Mollusca</taxon>
        <taxon>Cephalopoda</taxon>
        <taxon>Coleoidea</taxon>
        <taxon>Octopodiformes</taxon>
        <taxon>Octopoda</taxon>
        <taxon>Incirrata</taxon>
        <taxon>Octopodidae</taxon>
        <taxon>Octopus</taxon>
    </lineage>
</organism>
<reference evidence="1" key="1">
    <citation type="submission" date="2015-07" db="EMBL/GenBank/DDBJ databases">
        <title>MeaNS - Measles Nucleotide Surveillance Program.</title>
        <authorList>
            <person name="Tran T."/>
            <person name="Druce J."/>
        </authorList>
    </citation>
    <scope>NUCLEOTIDE SEQUENCE</scope>
    <source>
        <strain evidence="1">UCB-OBI-ISO-001</strain>
        <tissue evidence="1">Gonad</tissue>
    </source>
</reference>
<dbReference type="EMBL" id="KQ422031">
    <property type="protein sequence ID" value="KOF75648.1"/>
    <property type="molecule type" value="Genomic_DNA"/>
</dbReference>
<protein>
    <submittedName>
        <fullName evidence="1">Uncharacterized protein</fullName>
    </submittedName>
</protein>
<dbReference type="AlphaFoldDB" id="A0A0L8GFD6"/>
<proteinExistence type="predicted"/>
<accession>A0A0L8GFD6</accession>
<name>A0A0L8GFD6_OCTBM</name>
<evidence type="ECO:0000313" key="1">
    <source>
        <dbReference type="EMBL" id="KOF75648.1"/>
    </source>
</evidence>